<dbReference type="InterPro" id="IPR039794">
    <property type="entry name" value="Gtb1-like"/>
</dbReference>
<proteinExistence type="predicted"/>
<dbReference type="AlphaFoldDB" id="A0AAN8JER8"/>
<keyword evidence="5" id="KW-0175">Coiled coil</keyword>
<dbReference type="SUPFAM" id="SSF57424">
    <property type="entry name" value="LDL receptor-like module"/>
    <property type="match status" value="1"/>
</dbReference>
<gene>
    <name evidence="9" type="ORF">SNE40_016675</name>
</gene>
<evidence type="ECO:0000256" key="4">
    <source>
        <dbReference type="ARBA" id="ARBA00023157"/>
    </source>
</evidence>
<name>A0AAN8JER8_PATCE</name>
<dbReference type="PANTHER" id="PTHR12630:SF1">
    <property type="entry name" value="GLUCOSIDASE 2 SUBUNIT BETA"/>
    <property type="match status" value="1"/>
</dbReference>
<evidence type="ECO:0000256" key="1">
    <source>
        <dbReference type="ARBA" id="ARBA00022387"/>
    </source>
</evidence>
<feature type="compositionally biased region" description="Acidic residues" evidence="6">
    <location>
        <begin position="314"/>
        <end position="330"/>
    </location>
</feature>
<protein>
    <recommendedName>
        <fullName evidence="1">Glucosidase 2 subunit beta</fullName>
    </recommendedName>
</protein>
<dbReference type="InterPro" id="IPR036607">
    <property type="entry name" value="PRKCSH"/>
</dbReference>
<dbReference type="Pfam" id="PF12999">
    <property type="entry name" value="PRKCSH-like"/>
    <property type="match status" value="1"/>
</dbReference>
<dbReference type="InterPro" id="IPR011992">
    <property type="entry name" value="EF-hand-dom_pair"/>
</dbReference>
<keyword evidence="4" id="KW-1015">Disulfide bond</keyword>
<dbReference type="InterPro" id="IPR036055">
    <property type="entry name" value="LDL_receptor-like_sf"/>
</dbReference>
<dbReference type="SUPFAM" id="SSF50911">
    <property type="entry name" value="Mannose 6-phosphate receptor domain"/>
    <property type="match status" value="1"/>
</dbReference>
<feature type="domain" description="MRH" evidence="8">
    <location>
        <begin position="410"/>
        <end position="511"/>
    </location>
</feature>
<dbReference type="Pfam" id="PF13015">
    <property type="entry name" value="PRKCSH_1"/>
    <property type="match status" value="1"/>
</dbReference>
<dbReference type="EMBL" id="JAZGQO010000011">
    <property type="protein sequence ID" value="KAK6173168.1"/>
    <property type="molecule type" value="Genomic_DNA"/>
</dbReference>
<dbReference type="Gene3D" id="2.70.130.10">
    <property type="entry name" value="Mannose-6-phosphate receptor binding domain"/>
    <property type="match status" value="1"/>
</dbReference>
<feature type="compositionally biased region" description="Basic and acidic residues" evidence="6">
    <location>
        <begin position="284"/>
        <end position="307"/>
    </location>
</feature>
<keyword evidence="3" id="KW-0256">Endoplasmic reticulum</keyword>
<reference evidence="9 10" key="1">
    <citation type="submission" date="2024-01" db="EMBL/GenBank/DDBJ databases">
        <title>The genome of the rayed Mediterranean limpet Patella caerulea (Linnaeus, 1758).</title>
        <authorList>
            <person name="Anh-Thu Weber A."/>
            <person name="Halstead-Nussloch G."/>
        </authorList>
    </citation>
    <scope>NUCLEOTIDE SEQUENCE [LARGE SCALE GENOMIC DNA]</scope>
    <source>
        <strain evidence="9">AATW-2023a</strain>
        <tissue evidence="9">Whole specimen</tissue>
    </source>
</reference>
<evidence type="ECO:0000256" key="3">
    <source>
        <dbReference type="ARBA" id="ARBA00022824"/>
    </source>
</evidence>
<dbReference type="GO" id="GO:0017177">
    <property type="term" value="C:glucosidase II complex"/>
    <property type="evidence" value="ECO:0007669"/>
    <property type="project" value="TreeGrafter"/>
</dbReference>
<feature type="signal peptide" evidence="7">
    <location>
        <begin position="1"/>
        <end position="17"/>
    </location>
</feature>
<dbReference type="InterPro" id="IPR044865">
    <property type="entry name" value="MRH_dom"/>
</dbReference>
<evidence type="ECO:0000256" key="5">
    <source>
        <dbReference type="SAM" id="Coils"/>
    </source>
</evidence>
<feature type="region of interest" description="Disordered" evidence="6">
    <location>
        <begin position="284"/>
        <end position="355"/>
    </location>
</feature>
<evidence type="ECO:0000259" key="8">
    <source>
        <dbReference type="PROSITE" id="PS51914"/>
    </source>
</evidence>
<dbReference type="InterPro" id="IPR009011">
    <property type="entry name" value="Man6P_isomerase_rcpt-bd_dom_sf"/>
</dbReference>
<comment type="caution">
    <text evidence="9">The sequence shown here is derived from an EMBL/GenBank/DDBJ whole genome shotgun (WGS) entry which is preliminary data.</text>
</comment>
<evidence type="ECO:0000256" key="2">
    <source>
        <dbReference type="ARBA" id="ARBA00022729"/>
    </source>
</evidence>
<dbReference type="SUPFAM" id="SSF47473">
    <property type="entry name" value="EF-hand"/>
    <property type="match status" value="1"/>
</dbReference>
<dbReference type="Proteomes" id="UP001347796">
    <property type="component" value="Unassembled WGS sequence"/>
</dbReference>
<dbReference type="Gene3D" id="4.10.400.10">
    <property type="entry name" value="Low-density Lipoprotein Receptor"/>
    <property type="match status" value="1"/>
</dbReference>
<accession>A0AAN8JER8</accession>
<feature type="region of interest" description="Disordered" evidence="6">
    <location>
        <begin position="162"/>
        <end position="214"/>
    </location>
</feature>
<keyword evidence="10" id="KW-1185">Reference proteome</keyword>
<feature type="chain" id="PRO_5042890943" description="Glucosidase 2 subunit beta" evidence="7">
    <location>
        <begin position="18"/>
        <end position="524"/>
    </location>
</feature>
<evidence type="ECO:0000256" key="6">
    <source>
        <dbReference type="SAM" id="MobiDB-lite"/>
    </source>
</evidence>
<dbReference type="GO" id="GO:0006491">
    <property type="term" value="P:N-glycan processing"/>
    <property type="evidence" value="ECO:0007669"/>
    <property type="project" value="TreeGrafter"/>
</dbReference>
<dbReference type="PROSITE" id="PS51914">
    <property type="entry name" value="MRH"/>
    <property type="match status" value="1"/>
</dbReference>
<dbReference type="InterPro" id="IPR028146">
    <property type="entry name" value="PRKCSH_N"/>
</dbReference>
<dbReference type="PANTHER" id="PTHR12630">
    <property type="entry name" value="N-LINKED OLIGOSACCHARIDE PROCESSING"/>
    <property type="match status" value="1"/>
</dbReference>
<evidence type="ECO:0000313" key="10">
    <source>
        <dbReference type="Proteomes" id="UP001347796"/>
    </source>
</evidence>
<feature type="compositionally biased region" description="Basic and acidic residues" evidence="6">
    <location>
        <begin position="331"/>
        <end position="346"/>
    </location>
</feature>
<keyword evidence="2 7" id="KW-0732">Signal</keyword>
<evidence type="ECO:0000256" key="7">
    <source>
        <dbReference type="SAM" id="SignalP"/>
    </source>
</evidence>
<sequence>MLNSVLIVFTLLQLGSSENLSHPRGIPASKASFYRPAETFRCIQSGKTIPFEYINDDYCDCEDGSDEPGTSACPMMRYYCENLGHKPEYILSSRVNDGICDCCDGSDEFEGEKIQCLNFCEEIGRKDREEKEKEKKLQEEGSKIKLNYIQQGQKIREEKKARLDQVEKEKDEMTEIKSDLENKKTEAETPEKEAKERHEKAWEEEKAKRKAEKEKQTALIVFDEIDSNDDQHVEMGEIMAHSEFDIDADGTVSHDEAKEYLEELERVGRDDFIEKIWPNIKEIFKSKKSDSEAKGDKDSQSTEEKVPDLTPPVADDDEDDYDGDDDEEDVDKQRVSENQDVENKTPEEDEDKMPDYDEETKQLIAAADDARNQFNDADRKLRDAETEMNNLKSFLDLDFGHQDVYASLKGQCFEMTDREYTYKLCPFEKASQRPKSGGTETSLGVWGHWSGDETNKYSAMKYEKGQNCWNGPDRSAHVILQCGMENILLSASEPSRCEYQFEFATPAFCSQEDPNANKETHDEL</sequence>
<organism evidence="9 10">
    <name type="scientific">Patella caerulea</name>
    <name type="common">Rayed Mediterranean limpet</name>
    <dbReference type="NCBI Taxonomy" id="87958"/>
    <lineage>
        <taxon>Eukaryota</taxon>
        <taxon>Metazoa</taxon>
        <taxon>Spiralia</taxon>
        <taxon>Lophotrochozoa</taxon>
        <taxon>Mollusca</taxon>
        <taxon>Gastropoda</taxon>
        <taxon>Patellogastropoda</taxon>
        <taxon>Patelloidea</taxon>
        <taxon>Patellidae</taxon>
        <taxon>Patella</taxon>
    </lineage>
</organism>
<feature type="coiled-coil region" evidence="5">
    <location>
        <begin position="367"/>
        <end position="394"/>
    </location>
</feature>
<evidence type="ECO:0000313" key="9">
    <source>
        <dbReference type="EMBL" id="KAK6173168.1"/>
    </source>
</evidence>